<proteinExistence type="predicted"/>
<dbReference type="InterPro" id="IPR043153">
    <property type="entry name" value="DENN_C"/>
</dbReference>
<dbReference type="OrthoDB" id="74314at2759"/>
<feature type="domain" description="UDENN" evidence="2">
    <location>
        <begin position="732"/>
        <end position="1230"/>
    </location>
</feature>
<sequence>MADNRLVFDVSFEDQSLGLTFLPYNDNQEAVVDGFYQLNNRVLQAEESTKVALFDRVVAVQGKTVEGYDFNKVLNLLHTKKRPIRITFERMPNGNSADISWNEVLSNANEMCVYAAFLRRKGAYLCSIWMGFLREMEELTYFRKEDRSQRVKRLIHDYISEDGDYTRYMFYVPPLPVSKLVDAKNMEYCLHNLKIQLRDRVRELTWRAFMASPEYQFLRLNMKTVLYDHHCCNVFLAYLISRSSYRELALWMDIHYRLMPLLKQTHYPESVEGAYEFYMMNPCLPNDDEETSKEFLQGFEANLGKCALFAQTEAILKTKAHSYLASTDATTLVRGISADLTQSMGGDVKQSGGNGELTSSMVSNAELTSSMVSNAELTSSMVSNGDLTSSTTSVDLAQSNASTDTTSVDLRQSMTSVDGEEGAALRKRQSESSVISVDDQDGTTHCAYSDEEMKRLSSMLECLSRQHFEGRPLRALPELYYAVVKEVVRLVSVGIYLDSVTVDLLVHVLACAQMRLFHRVLNFYYHSFVRTDFFEYLVSEIRCPRDSTMSFARLRKATQYTMDRLQSCEEEVPHLRKFIQEYSENAMDLLDTQLPSSAGSDGSDVESSVEAALRPVSKSSNRLAMLAKLTKSSKAETTKSVKAETAKSSKTETAKSSKTETEPLDETPTPETPKTESETEAPLEKVRSQMVKSFRRVDLLDLINYIHKQRKFSVHQRTPPASSVHLRQFKRQSVFKAIFYRGDEVTQSVREVDAVETDLTGTGLSPPSNPLGFFLPEGYCSFGAAHDARVFTFLLGSTSSERWSAACLNVFYPQTVGGSVRFVPEGLILLSPFNNLAALRDRLLGFLRACYDEFHGAAPEQQHALLLSLLLKEASSNAKRRFSAALFQCADRRPAGSHFLFSDSEDEALLSASPAGSPKRALSPTLPAVPAVPVASAASPMPAVPPRGEKTLDIPRVHLRSSSSALTPLEKAFARGRESSPLQLLFELLSVEHVLLLVRLLLLERSVLFVSSQLSLLTTVMEALKDLLRPFVWSYTYCPVLTRAMMNFINSPMPYMMGAHSSCVSRKALERLKGVTVVNVDEDHVALPRDLQDYYAFAPDVLGFPAASPIPKERRDGVLPPLPFVPDVDLYSELRRLVHPALSFADSASFVDSRFDAESVKELFRSYLGVMILPPYTATTILKEKDEQIWILDKTVYLRQYSHVNSRLFMQQFIETSMFSAYYVNFYNWS</sequence>
<feature type="region of interest" description="Disordered" evidence="1">
    <location>
        <begin position="592"/>
        <end position="614"/>
    </location>
</feature>
<dbReference type="Gene3D" id="3.40.50.11500">
    <property type="match status" value="1"/>
</dbReference>
<dbReference type="Pfam" id="PF02141">
    <property type="entry name" value="DENN"/>
    <property type="match status" value="1"/>
</dbReference>
<dbReference type="PANTHER" id="PTHR15288">
    <property type="entry name" value="DENN DOMAIN-CONTAINING PROTEIN 2"/>
    <property type="match status" value="1"/>
</dbReference>
<name>A0A196SKN6_BLAHN</name>
<dbReference type="AlphaFoldDB" id="A0A196SKN6"/>
<evidence type="ECO:0000259" key="2">
    <source>
        <dbReference type="PROSITE" id="PS50211"/>
    </source>
</evidence>
<dbReference type="EMBL" id="LXWW01000023">
    <property type="protein sequence ID" value="OAO17608.1"/>
    <property type="molecule type" value="Genomic_DNA"/>
</dbReference>
<evidence type="ECO:0000313" key="4">
    <source>
        <dbReference type="Proteomes" id="UP000078348"/>
    </source>
</evidence>
<comment type="caution">
    <text evidence="3">The sequence shown here is derived from an EMBL/GenBank/DDBJ whole genome shotgun (WGS) entry which is preliminary data.</text>
</comment>
<feature type="region of interest" description="Disordered" evidence="1">
    <location>
        <begin position="383"/>
        <end position="407"/>
    </location>
</feature>
<feature type="region of interest" description="Disordered" evidence="1">
    <location>
        <begin position="630"/>
        <end position="687"/>
    </location>
</feature>
<dbReference type="InterPro" id="IPR001194">
    <property type="entry name" value="cDENN_dom"/>
</dbReference>
<dbReference type="Proteomes" id="UP000078348">
    <property type="component" value="Unassembled WGS sequence"/>
</dbReference>
<dbReference type="PROSITE" id="PS50211">
    <property type="entry name" value="DENN"/>
    <property type="match status" value="1"/>
</dbReference>
<dbReference type="InterPro" id="IPR051942">
    <property type="entry name" value="DENN_domain_containing_2"/>
</dbReference>
<feature type="compositionally biased region" description="Basic and acidic residues" evidence="1">
    <location>
        <begin position="633"/>
        <end position="661"/>
    </location>
</feature>
<keyword evidence="4" id="KW-1185">Reference proteome</keyword>
<accession>A0A196SKN6</accession>
<feature type="compositionally biased region" description="Basic and acidic residues" evidence="1">
    <location>
        <begin position="673"/>
        <end position="687"/>
    </location>
</feature>
<dbReference type="SMART" id="SM00799">
    <property type="entry name" value="DENN"/>
    <property type="match status" value="1"/>
</dbReference>
<gene>
    <name evidence="3" type="ORF">AV274_0632</name>
</gene>
<evidence type="ECO:0000256" key="1">
    <source>
        <dbReference type="SAM" id="MobiDB-lite"/>
    </source>
</evidence>
<dbReference type="InterPro" id="IPR037516">
    <property type="entry name" value="Tripartite_DENN"/>
</dbReference>
<organism evidence="3 4">
    <name type="scientific">Blastocystis sp. subtype 1 (strain ATCC 50177 / NandII)</name>
    <dbReference type="NCBI Taxonomy" id="478820"/>
    <lineage>
        <taxon>Eukaryota</taxon>
        <taxon>Sar</taxon>
        <taxon>Stramenopiles</taxon>
        <taxon>Bigyra</taxon>
        <taxon>Opalozoa</taxon>
        <taxon>Opalinata</taxon>
        <taxon>Blastocystidae</taxon>
        <taxon>Blastocystis</taxon>
    </lineage>
</organism>
<reference evidence="3 4" key="1">
    <citation type="submission" date="2016-05" db="EMBL/GenBank/DDBJ databases">
        <title>Nuclear genome of Blastocystis sp. subtype 1 NandII.</title>
        <authorList>
            <person name="Gentekaki E."/>
            <person name="Curtis B."/>
            <person name="Stairs C."/>
            <person name="Eme L."/>
            <person name="Herman E."/>
            <person name="Klimes V."/>
            <person name="Arias M.C."/>
            <person name="Elias M."/>
            <person name="Hilliou F."/>
            <person name="Klute M."/>
            <person name="Malik S.-B."/>
            <person name="Pightling A."/>
            <person name="Rachubinski R."/>
            <person name="Salas D."/>
            <person name="Schlacht A."/>
            <person name="Suga H."/>
            <person name="Archibald J."/>
            <person name="Ball S.G."/>
            <person name="Clark G."/>
            <person name="Dacks J."/>
            <person name="Van Der Giezen M."/>
            <person name="Tsaousis A."/>
            <person name="Roger A."/>
        </authorList>
    </citation>
    <scope>NUCLEOTIDE SEQUENCE [LARGE SCALE GENOMIC DNA]</scope>
    <source>
        <strain evidence="4">ATCC 50177 / NandII</strain>
    </source>
</reference>
<evidence type="ECO:0000313" key="3">
    <source>
        <dbReference type="EMBL" id="OAO17608.1"/>
    </source>
</evidence>
<protein>
    <recommendedName>
        <fullName evidence="2">UDENN domain-containing protein</fullName>
    </recommendedName>
</protein>
<dbReference type="PANTHER" id="PTHR15288:SF0">
    <property type="entry name" value="UDENN DOMAIN-CONTAINING PROTEIN"/>
    <property type="match status" value="1"/>
</dbReference>
<dbReference type="STRING" id="478820.A0A196SKN6"/>